<dbReference type="STRING" id="74649.A0A2P6PHS1"/>
<protein>
    <submittedName>
        <fullName evidence="10">Putative transferase</fullName>
        <ecNumber evidence="10">2.7.-.-</ecNumber>
    </submittedName>
</protein>
<organism evidence="10 11">
    <name type="scientific">Rosa chinensis</name>
    <name type="common">China rose</name>
    <dbReference type="NCBI Taxonomy" id="74649"/>
    <lineage>
        <taxon>Eukaryota</taxon>
        <taxon>Viridiplantae</taxon>
        <taxon>Streptophyta</taxon>
        <taxon>Embryophyta</taxon>
        <taxon>Tracheophyta</taxon>
        <taxon>Spermatophyta</taxon>
        <taxon>Magnoliopsida</taxon>
        <taxon>eudicotyledons</taxon>
        <taxon>Gunneridae</taxon>
        <taxon>Pentapetalae</taxon>
        <taxon>rosids</taxon>
        <taxon>fabids</taxon>
        <taxon>Rosales</taxon>
        <taxon>Rosaceae</taxon>
        <taxon>Rosoideae</taxon>
        <taxon>Rosoideae incertae sedis</taxon>
        <taxon>Rosa</taxon>
    </lineage>
</organism>
<dbReference type="Gene3D" id="3.80.10.10">
    <property type="entry name" value="Ribonuclease Inhibitor"/>
    <property type="match status" value="1"/>
</dbReference>
<comment type="subcellular location">
    <subcellularLocation>
        <location evidence="2">Membrane</location>
    </subcellularLocation>
    <subcellularLocation>
        <location evidence="1">Secreted</location>
        <location evidence="1">Cell wall</location>
    </subcellularLocation>
</comment>
<sequence>MRFLSCYDQVCLIAYCLILYLHLVLSPNHVAFASTEAEALLQWKASILNQTLNNLTSWSYLPSNTKENASPCFWAGISCNTAGSVRRITLPVLVYKLGTLREFSFLSFPNLEYLDLSMNKLFDAIPPQISFLSKLVYLHLSFNQLNGSIPTSLGNMTNLTNLYLGVNELSGTIPKYIGNLKSLLALGLSDNQLSGSIPTILGDLTSLTCKEKGYGRDGVKRGK</sequence>
<dbReference type="GO" id="GO:0016740">
    <property type="term" value="F:transferase activity"/>
    <property type="evidence" value="ECO:0007669"/>
    <property type="project" value="UniProtKB-KW"/>
</dbReference>
<dbReference type="Pfam" id="PF08263">
    <property type="entry name" value="LRRNT_2"/>
    <property type="match status" value="1"/>
</dbReference>
<evidence type="ECO:0000259" key="9">
    <source>
        <dbReference type="Pfam" id="PF08263"/>
    </source>
</evidence>
<reference evidence="10 11" key="1">
    <citation type="journal article" date="2018" name="Nat. Genet.">
        <title>The Rosa genome provides new insights in the design of modern roses.</title>
        <authorList>
            <person name="Bendahmane M."/>
        </authorList>
    </citation>
    <scope>NUCLEOTIDE SEQUENCE [LARGE SCALE GENOMIC DNA]</scope>
    <source>
        <strain evidence="11">cv. Old Blush</strain>
    </source>
</reference>
<dbReference type="SUPFAM" id="SSF52058">
    <property type="entry name" value="L domain-like"/>
    <property type="match status" value="1"/>
</dbReference>
<proteinExistence type="inferred from homology"/>
<evidence type="ECO:0000256" key="7">
    <source>
        <dbReference type="ARBA" id="ARBA00023136"/>
    </source>
</evidence>
<keyword evidence="5" id="KW-0732">Signal</keyword>
<comment type="caution">
    <text evidence="10">The sequence shown here is derived from an EMBL/GenBank/DDBJ whole genome shotgun (WGS) entry which is preliminary data.</text>
</comment>
<feature type="domain" description="Leucine-rich repeat-containing N-terminal plant-type" evidence="9">
    <location>
        <begin position="34"/>
        <end position="80"/>
    </location>
</feature>
<evidence type="ECO:0000256" key="6">
    <source>
        <dbReference type="ARBA" id="ARBA00022737"/>
    </source>
</evidence>
<keyword evidence="3" id="KW-0134">Cell wall</keyword>
<dbReference type="InterPro" id="IPR013210">
    <property type="entry name" value="LRR_N_plant-typ"/>
</dbReference>
<gene>
    <name evidence="10" type="ORF">RchiOBHm_Chr7g0239661</name>
</gene>
<dbReference type="GO" id="GO:0016020">
    <property type="term" value="C:membrane"/>
    <property type="evidence" value="ECO:0007669"/>
    <property type="project" value="UniProtKB-SubCell"/>
</dbReference>
<evidence type="ECO:0000313" key="10">
    <source>
        <dbReference type="EMBL" id="PRQ21480.1"/>
    </source>
</evidence>
<dbReference type="OMA" id="SCHIQGR"/>
<keyword evidence="7" id="KW-0472">Membrane</keyword>
<keyword evidence="4" id="KW-0433">Leucine-rich repeat</keyword>
<evidence type="ECO:0000256" key="2">
    <source>
        <dbReference type="ARBA" id="ARBA00004370"/>
    </source>
</evidence>
<keyword evidence="6" id="KW-0677">Repeat</keyword>
<dbReference type="PANTHER" id="PTHR48060:SF24">
    <property type="entry name" value="NON-SPECIFIC SERINE_THREONINE PROTEIN KINASE"/>
    <property type="match status" value="1"/>
</dbReference>
<comment type="similarity">
    <text evidence="8">Belongs to the polygalacturonase-inhibiting protein family.</text>
</comment>
<dbReference type="Pfam" id="PF13855">
    <property type="entry name" value="LRR_8"/>
    <property type="match status" value="1"/>
</dbReference>
<dbReference type="Proteomes" id="UP000238479">
    <property type="component" value="Chromosome 7"/>
</dbReference>
<dbReference type="PANTHER" id="PTHR48060">
    <property type="entry name" value="DNA DAMAGE-REPAIR/TOLERATION PROTEIN DRT100"/>
    <property type="match status" value="1"/>
</dbReference>
<dbReference type="Pfam" id="PF00560">
    <property type="entry name" value="LRR_1"/>
    <property type="match status" value="2"/>
</dbReference>
<accession>A0A2P6PHS1</accession>
<dbReference type="InterPro" id="IPR032675">
    <property type="entry name" value="LRR_dom_sf"/>
</dbReference>
<keyword evidence="11" id="KW-1185">Reference proteome</keyword>
<dbReference type="InterPro" id="IPR053211">
    <property type="entry name" value="DNA_repair-toleration"/>
</dbReference>
<dbReference type="InterPro" id="IPR001611">
    <property type="entry name" value="Leu-rich_rpt"/>
</dbReference>
<keyword evidence="3" id="KW-0964">Secreted</keyword>
<evidence type="ECO:0000256" key="5">
    <source>
        <dbReference type="ARBA" id="ARBA00022729"/>
    </source>
</evidence>
<dbReference type="Gramene" id="PRQ21480">
    <property type="protein sequence ID" value="PRQ21480"/>
    <property type="gene ID" value="RchiOBHm_Chr7g0239661"/>
</dbReference>
<dbReference type="FunFam" id="3.80.10.10:FF:000400">
    <property type="entry name" value="Nuclear pore complex protein NUP107"/>
    <property type="match status" value="1"/>
</dbReference>
<evidence type="ECO:0000256" key="8">
    <source>
        <dbReference type="ARBA" id="ARBA00038043"/>
    </source>
</evidence>
<name>A0A2P6PHS1_ROSCH</name>
<dbReference type="EMBL" id="PDCK01000045">
    <property type="protein sequence ID" value="PRQ21480.1"/>
    <property type="molecule type" value="Genomic_DNA"/>
</dbReference>
<keyword evidence="10" id="KW-0808">Transferase</keyword>
<evidence type="ECO:0000256" key="1">
    <source>
        <dbReference type="ARBA" id="ARBA00004191"/>
    </source>
</evidence>
<dbReference type="AlphaFoldDB" id="A0A2P6PHS1"/>
<evidence type="ECO:0000313" key="11">
    <source>
        <dbReference type="Proteomes" id="UP000238479"/>
    </source>
</evidence>
<dbReference type="EC" id="2.7.-.-" evidence="10"/>
<evidence type="ECO:0000256" key="4">
    <source>
        <dbReference type="ARBA" id="ARBA00022614"/>
    </source>
</evidence>
<evidence type="ECO:0000256" key="3">
    <source>
        <dbReference type="ARBA" id="ARBA00022512"/>
    </source>
</evidence>